<evidence type="ECO:0000313" key="6">
    <source>
        <dbReference type="Proteomes" id="UP000324748"/>
    </source>
</evidence>
<organism evidence="5 6">
    <name type="scientific">Puccinia graminis f. sp. tritici</name>
    <dbReference type="NCBI Taxonomy" id="56615"/>
    <lineage>
        <taxon>Eukaryota</taxon>
        <taxon>Fungi</taxon>
        <taxon>Dikarya</taxon>
        <taxon>Basidiomycota</taxon>
        <taxon>Pucciniomycotina</taxon>
        <taxon>Pucciniomycetes</taxon>
        <taxon>Pucciniales</taxon>
        <taxon>Pucciniaceae</taxon>
        <taxon>Puccinia</taxon>
    </lineage>
</organism>
<gene>
    <name evidence="5" type="ORF">PGT21_005261</name>
</gene>
<evidence type="ECO:0000256" key="2">
    <source>
        <dbReference type="PROSITE-ProRule" id="PRU00047"/>
    </source>
</evidence>
<keyword evidence="6" id="KW-1185">Reference proteome</keyword>
<dbReference type="Pfam" id="PF00098">
    <property type="entry name" value="zf-CCHC"/>
    <property type="match status" value="1"/>
</dbReference>
<dbReference type="GO" id="GO:0003676">
    <property type="term" value="F:nucleic acid binding"/>
    <property type="evidence" value="ECO:0007669"/>
    <property type="project" value="InterPro"/>
</dbReference>
<evidence type="ECO:0000256" key="1">
    <source>
        <dbReference type="ARBA" id="ARBA00022664"/>
    </source>
</evidence>
<dbReference type="SUPFAM" id="SSF57756">
    <property type="entry name" value="Retrovirus zinc finger-like domains"/>
    <property type="match status" value="1"/>
</dbReference>
<dbReference type="GO" id="GO:0006397">
    <property type="term" value="P:mRNA processing"/>
    <property type="evidence" value="ECO:0007669"/>
    <property type="project" value="UniProtKB-KW"/>
</dbReference>
<dbReference type="SMART" id="SM00343">
    <property type="entry name" value="ZnF_C2HC"/>
    <property type="match status" value="1"/>
</dbReference>
<accession>A0A5B0MCW5</accession>
<dbReference type="Gene3D" id="4.10.60.10">
    <property type="entry name" value="Zinc finger, CCHC-type"/>
    <property type="match status" value="1"/>
</dbReference>
<dbReference type="InterPro" id="IPR036875">
    <property type="entry name" value="Znf_CCHC_sf"/>
</dbReference>
<dbReference type="PROSITE" id="PS50158">
    <property type="entry name" value="ZF_CCHC"/>
    <property type="match status" value="1"/>
</dbReference>
<dbReference type="InterPro" id="IPR001878">
    <property type="entry name" value="Znf_CCHC"/>
</dbReference>
<evidence type="ECO:0000313" key="5">
    <source>
        <dbReference type="EMBL" id="KAA1074431.1"/>
    </source>
</evidence>
<protein>
    <recommendedName>
        <fullName evidence="4">CCHC-type domain-containing protein</fullName>
    </recommendedName>
</protein>
<dbReference type="GO" id="GO:0008270">
    <property type="term" value="F:zinc ion binding"/>
    <property type="evidence" value="ECO:0007669"/>
    <property type="project" value="UniProtKB-KW"/>
</dbReference>
<dbReference type="Proteomes" id="UP000324748">
    <property type="component" value="Unassembled WGS sequence"/>
</dbReference>
<proteinExistence type="predicted"/>
<feature type="compositionally biased region" description="Basic and acidic residues" evidence="3">
    <location>
        <begin position="391"/>
        <end position="414"/>
    </location>
</feature>
<keyword evidence="1" id="KW-0507">mRNA processing</keyword>
<sequence>MAVQHSPKGKNTPAYASGNGVDDLTGDSARTGGNEITDAPFTRPAPPVRGDTYSPEELVLMTAAQLAFVQKHPNFWKTMTDSESNSSDSFDSDLMKDADETNIFDVTDPNGLPGNERPLALADDRLEHTARGVGNIKLDPDGMDIDGGRAPTAQPYERLHEAAALSGHLETNLGHVFRGWSYKNCPYYEGTIGVDVRRWLTTLTINLRSRQAHPDVWHLAGIRLLQGKAYADYEDSTVLDTAPHSWQVFCTWLISMNPISVSRNVIAEEYDALAQGPNESCQAFYDQFRDWQCRAKIYDFPYHEETGFVSRLNKALGRKLTALMHTEERRGTPMSFSQIVVAALDEDRMYRKNAALAATVTSGSNKRSSDGGDPKPKKKASGALTCFNCNKEGHVSSKCPEPKTDKQKAYEAKAKSTLKV</sequence>
<keyword evidence="2" id="KW-0863">Zinc-finger</keyword>
<keyword evidence="2" id="KW-0479">Metal-binding</keyword>
<dbReference type="EMBL" id="VSWC01000157">
    <property type="protein sequence ID" value="KAA1074431.1"/>
    <property type="molecule type" value="Genomic_DNA"/>
</dbReference>
<feature type="domain" description="CCHC-type" evidence="4">
    <location>
        <begin position="386"/>
        <end position="401"/>
    </location>
</feature>
<evidence type="ECO:0000259" key="4">
    <source>
        <dbReference type="PROSITE" id="PS50158"/>
    </source>
</evidence>
<feature type="region of interest" description="Disordered" evidence="3">
    <location>
        <begin position="1"/>
        <end position="52"/>
    </location>
</feature>
<keyword evidence="2" id="KW-0862">Zinc</keyword>
<feature type="region of interest" description="Disordered" evidence="3">
    <location>
        <begin position="360"/>
        <end position="420"/>
    </location>
</feature>
<dbReference type="OrthoDB" id="2507313at2759"/>
<comment type="caution">
    <text evidence="5">The sequence shown here is derived from an EMBL/GenBank/DDBJ whole genome shotgun (WGS) entry which is preliminary data.</text>
</comment>
<dbReference type="AlphaFoldDB" id="A0A5B0MCW5"/>
<name>A0A5B0MCW5_PUCGR</name>
<reference evidence="5 6" key="1">
    <citation type="submission" date="2019-05" db="EMBL/GenBank/DDBJ databases">
        <title>Emergence of the Ug99 lineage of the wheat stem rust pathogen through somatic hybridization.</title>
        <authorList>
            <person name="Li F."/>
            <person name="Upadhyaya N.M."/>
            <person name="Sperschneider J."/>
            <person name="Matny O."/>
            <person name="Nguyen-Phuc H."/>
            <person name="Mago R."/>
            <person name="Raley C."/>
            <person name="Miller M.E."/>
            <person name="Silverstein K.A.T."/>
            <person name="Henningsen E."/>
            <person name="Hirsch C.D."/>
            <person name="Visser B."/>
            <person name="Pretorius Z.A."/>
            <person name="Steffenson B.J."/>
            <person name="Schwessinger B."/>
            <person name="Dodds P.N."/>
            <person name="Figueroa M."/>
        </authorList>
    </citation>
    <scope>NUCLEOTIDE SEQUENCE [LARGE SCALE GENOMIC DNA]</scope>
    <source>
        <strain evidence="5">21-0</strain>
    </source>
</reference>
<evidence type="ECO:0000256" key="3">
    <source>
        <dbReference type="SAM" id="MobiDB-lite"/>
    </source>
</evidence>